<name>A0A6A6QNM1_9PEZI</name>
<reference evidence="1" key="1">
    <citation type="journal article" date="2020" name="Stud. Mycol.">
        <title>101 Dothideomycetes genomes: a test case for predicting lifestyles and emergence of pathogens.</title>
        <authorList>
            <person name="Haridas S."/>
            <person name="Albert R."/>
            <person name="Binder M."/>
            <person name="Bloem J."/>
            <person name="Labutti K."/>
            <person name="Salamov A."/>
            <person name="Andreopoulos B."/>
            <person name="Baker S."/>
            <person name="Barry K."/>
            <person name="Bills G."/>
            <person name="Bluhm B."/>
            <person name="Cannon C."/>
            <person name="Castanera R."/>
            <person name="Culley D."/>
            <person name="Daum C."/>
            <person name="Ezra D."/>
            <person name="Gonzalez J."/>
            <person name="Henrissat B."/>
            <person name="Kuo A."/>
            <person name="Liang C."/>
            <person name="Lipzen A."/>
            <person name="Lutzoni F."/>
            <person name="Magnuson J."/>
            <person name="Mondo S."/>
            <person name="Nolan M."/>
            <person name="Ohm R."/>
            <person name="Pangilinan J."/>
            <person name="Park H.-J."/>
            <person name="Ramirez L."/>
            <person name="Alfaro M."/>
            <person name="Sun H."/>
            <person name="Tritt A."/>
            <person name="Yoshinaga Y."/>
            <person name="Zwiers L.-H."/>
            <person name="Turgeon B."/>
            <person name="Goodwin S."/>
            <person name="Spatafora J."/>
            <person name="Crous P."/>
            <person name="Grigoriev I."/>
        </authorList>
    </citation>
    <scope>NUCLEOTIDE SEQUENCE</scope>
    <source>
        <strain evidence="1">CBS 269.34</strain>
    </source>
</reference>
<evidence type="ECO:0008006" key="3">
    <source>
        <dbReference type="Google" id="ProtNLM"/>
    </source>
</evidence>
<sequence length="303" mass="34367">MPARTDMVKQMLEEIKKGVNSLNRACTCPECKPEAYTDTPCLYRPKRRNVDSEPFPASNAPVPFLSVRSFDAMHLAEQTTQYIDRKGPQMYTRQRDAMQRWQALVEDGDLVARLAKPNIKQFVAIKELQKALAVFNDLYFFGALKNIRIVYGNRLSKSNRIHGFGHAFTAMTGQASTIVINSTLHYRHEGWEVLATLLHEALHCFLEQLTSKICGRCAPCDLRVDNIGRSGHGRSFQLVAMKLDEVGPDQLGFDLDMGRIEGLYNDLQINKNGEWPSTHDMEVWELDASSKSEENDDVRSKAE</sequence>
<gene>
    <name evidence="1" type="ORF">BU16DRAFT_60733</name>
</gene>
<dbReference type="OrthoDB" id="3796964at2759"/>
<proteinExistence type="predicted"/>
<dbReference type="Proteomes" id="UP000799750">
    <property type="component" value="Unassembled WGS sequence"/>
</dbReference>
<dbReference type="EMBL" id="MU004191">
    <property type="protein sequence ID" value="KAF2493965.1"/>
    <property type="molecule type" value="Genomic_DNA"/>
</dbReference>
<evidence type="ECO:0000313" key="2">
    <source>
        <dbReference type="Proteomes" id="UP000799750"/>
    </source>
</evidence>
<keyword evidence="2" id="KW-1185">Reference proteome</keyword>
<evidence type="ECO:0000313" key="1">
    <source>
        <dbReference type="EMBL" id="KAF2493965.1"/>
    </source>
</evidence>
<organism evidence="1 2">
    <name type="scientific">Lophium mytilinum</name>
    <dbReference type="NCBI Taxonomy" id="390894"/>
    <lineage>
        <taxon>Eukaryota</taxon>
        <taxon>Fungi</taxon>
        <taxon>Dikarya</taxon>
        <taxon>Ascomycota</taxon>
        <taxon>Pezizomycotina</taxon>
        <taxon>Dothideomycetes</taxon>
        <taxon>Pleosporomycetidae</taxon>
        <taxon>Mytilinidiales</taxon>
        <taxon>Mytilinidiaceae</taxon>
        <taxon>Lophium</taxon>
    </lineage>
</organism>
<dbReference type="AlphaFoldDB" id="A0A6A6QNM1"/>
<protein>
    <recommendedName>
        <fullName evidence="3">SprT-like domain-containing protein</fullName>
    </recommendedName>
</protein>
<accession>A0A6A6QNM1</accession>